<evidence type="ECO:0000313" key="12">
    <source>
        <dbReference type="EMBL" id="TQV72641.1"/>
    </source>
</evidence>
<evidence type="ECO:0000256" key="1">
    <source>
        <dbReference type="ARBA" id="ARBA00022485"/>
    </source>
</evidence>
<feature type="binding site" evidence="9">
    <location>
        <position position="250"/>
    </location>
    <ligand>
        <name>[4Fe-4S] cluster</name>
        <dbReference type="ChEBI" id="CHEBI:49883"/>
        <label>2</label>
    </ligand>
</feature>
<dbReference type="InterPro" id="IPR013542">
    <property type="entry name" value="QueG_DUF1730"/>
</dbReference>
<reference evidence="12 13" key="1">
    <citation type="submission" date="2019-06" db="EMBL/GenBank/DDBJ databases">
        <title>Whole genome sequence for Cellvibrionaceae sp. R142.</title>
        <authorList>
            <person name="Wang G."/>
        </authorList>
    </citation>
    <scope>NUCLEOTIDE SEQUENCE [LARGE SCALE GENOMIC DNA]</scope>
    <source>
        <strain evidence="12 13">R142</strain>
    </source>
</reference>
<dbReference type="RefSeq" id="WP_142928371.1">
    <property type="nucleotide sequence ID" value="NZ_ML660098.1"/>
</dbReference>
<comment type="catalytic activity">
    <reaction evidence="9">
        <text>epoxyqueuosine(34) in tRNA + AH2 = queuosine(34) in tRNA + A + H2O</text>
        <dbReference type="Rhea" id="RHEA:32159"/>
        <dbReference type="Rhea" id="RHEA-COMP:18571"/>
        <dbReference type="Rhea" id="RHEA-COMP:18582"/>
        <dbReference type="ChEBI" id="CHEBI:13193"/>
        <dbReference type="ChEBI" id="CHEBI:15377"/>
        <dbReference type="ChEBI" id="CHEBI:17499"/>
        <dbReference type="ChEBI" id="CHEBI:194431"/>
        <dbReference type="ChEBI" id="CHEBI:194443"/>
        <dbReference type="EC" id="1.17.99.6"/>
    </reaction>
</comment>
<dbReference type="Pfam" id="PF13484">
    <property type="entry name" value="Fer4_16"/>
    <property type="match status" value="1"/>
</dbReference>
<dbReference type="InterPro" id="IPR004453">
    <property type="entry name" value="QueG"/>
</dbReference>
<evidence type="ECO:0000256" key="6">
    <source>
        <dbReference type="ARBA" id="ARBA00023002"/>
    </source>
</evidence>
<dbReference type="GO" id="GO:0031419">
    <property type="term" value="F:cobalamin binding"/>
    <property type="evidence" value="ECO:0007669"/>
    <property type="project" value="UniProtKB-KW"/>
</dbReference>
<feature type="binding site" evidence="9">
    <location>
        <position position="142"/>
    </location>
    <ligand>
        <name>cob(II)alamin</name>
        <dbReference type="ChEBI" id="CHEBI:16304"/>
    </ligand>
</feature>
<dbReference type="FunFam" id="3.30.70.20:FF:000017">
    <property type="entry name" value="Epoxyqueuosine reductase"/>
    <property type="match status" value="1"/>
</dbReference>
<dbReference type="Proteomes" id="UP000319732">
    <property type="component" value="Unassembled WGS sequence"/>
</dbReference>
<comment type="caution">
    <text evidence="12">The sequence shown here is derived from an EMBL/GenBank/DDBJ whole genome shotgun (WGS) entry which is preliminary data.</text>
</comment>
<name>A0A545T5X9_9GAMM</name>
<evidence type="ECO:0000256" key="9">
    <source>
        <dbReference type="HAMAP-Rule" id="MF_00916"/>
    </source>
</evidence>
<dbReference type="InterPro" id="IPR017896">
    <property type="entry name" value="4Fe4S_Fe-S-bd"/>
</dbReference>
<accession>A0A545T5X9</accession>
<gene>
    <name evidence="9 12" type="primary">queG</name>
    <name evidence="12" type="ORF">FKG94_18280</name>
</gene>
<feature type="binding site" evidence="9">
    <location>
        <position position="64"/>
    </location>
    <ligand>
        <name>cob(II)alamin</name>
        <dbReference type="ChEBI" id="CHEBI:16304"/>
    </ligand>
</feature>
<dbReference type="GO" id="GO:0005737">
    <property type="term" value="C:cytoplasm"/>
    <property type="evidence" value="ECO:0007669"/>
    <property type="project" value="UniProtKB-SubCell"/>
</dbReference>
<comment type="pathway">
    <text evidence="9">tRNA modification; tRNA-queuosine biosynthesis.</text>
</comment>
<feature type="binding site" evidence="9">
    <location>
        <position position="177"/>
    </location>
    <ligand>
        <name>cob(II)alamin</name>
        <dbReference type="ChEBI" id="CHEBI:16304"/>
    </ligand>
</feature>
<proteinExistence type="inferred from homology"/>
<evidence type="ECO:0000259" key="11">
    <source>
        <dbReference type="PROSITE" id="PS51379"/>
    </source>
</evidence>
<feature type="domain" description="4Fe-4S ferredoxin-type" evidence="11">
    <location>
        <begin position="186"/>
        <end position="217"/>
    </location>
</feature>
<feature type="region of interest" description="Disordered" evidence="10">
    <location>
        <begin position="353"/>
        <end position="374"/>
    </location>
</feature>
<comment type="similarity">
    <text evidence="9">Belongs to the QueG family.</text>
</comment>
<evidence type="ECO:0000256" key="8">
    <source>
        <dbReference type="ARBA" id="ARBA00023014"/>
    </source>
</evidence>
<dbReference type="OrthoDB" id="9784571at2"/>
<dbReference type="HAMAP" id="MF_00916">
    <property type="entry name" value="QueG"/>
    <property type="match status" value="1"/>
</dbReference>
<dbReference type="Gene3D" id="3.30.70.20">
    <property type="match status" value="1"/>
</dbReference>
<comment type="caution">
    <text evidence="9">Lacks conserved residue(s) required for the propagation of feature annotation.</text>
</comment>
<feature type="binding site" evidence="9">
    <location>
        <position position="223"/>
    </location>
    <ligand>
        <name>[4Fe-4S] cluster</name>
        <dbReference type="ChEBI" id="CHEBI:49883"/>
        <label>2</label>
    </ligand>
</feature>
<evidence type="ECO:0000256" key="7">
    <source>
        <dbReference type="ARBA" id="ARBA00023004"/>
    </source>
</evidence>
<feature type="binding site" evidence="9">
    <location>
        <position position="203"/>
    </location>
    <ligand>
        <name>[4Fe-4S] cluster</name>
        <dbReference type="ChEBI" id="CHEBI:49883"/>
        <label>1</label>
    </ligand>
</feature>
<feature type="binding site" evidence="9">
    <location>
        <position position="197"/>
    </location>
    <ligand>
        <name>[4Fe-4S] cluster</name>
        <dbReference type="ChEBI" id="CHEBI:49883"/>
        <label>1</label>
    </ligand>
</feature>
<evidence type="ECO:0000256" key="4">
    <source>
        <dbReference type="ARBA" id="ARBA00022723"/>
    </source>
</evidence>
<protein>
    <recommendedName>
        <fullName evidence="9">Epoxyqueuosine reductase</fullName>
        <ecNumber evidence="9">1.17.99.6</ecNumber>
    </recommendedName>
    <alternativeName>
        <fullName evidence="9">Queuosine biosynthesis protein QueG</fullName>
    </alternativeName>
</protein>
<dbReference type="InterPro" id="IPR017900">
    <property type="entry name" value="4Fe4S_Fe_S_CS"/>
</dbReference>
<comment type="subunit">
    <text evidence="9">Monomer.</text>
</comment>
<dbReference type="AlphaFoldDB" id="A0A545T5X9"/>
<evidence type="ECO:0000256" key="3">
    <source>
        <dbReference type="ARBA" id="ARBA00022694"/>
    </source>
</evidence>
<keyword evidence="4 9" id="KW-0479">Metal-binding</keyword>
<feature type="binding site" evidence="9">
    <location>
        <position position="207"/>
    </location>
    <ligand>
        <name>[4Fe-4S] cluster</name>
        <dbReference type="ChEBI" id="CHEBI:49883"/>
        <label>2</label>
    </ligand>
</feature>
<comment type="subcellular location">
    <subcellularLocation>
        <location evidence="9">Cytoplasm</location>
    </subcellularLocation>
</comment>
<feature type="binding site" evidence="9">
    <location>
        <begin position="250"/>
        <end position="251"/>
    </location>
    <ligand>
        <name>cob(II)alamin</name>
        <dbReference type="ChEBI" id="CHEBI:16304"/>
    </ligand>
</feature>
<evidence type="ECO:0000313" key="13">
    <source>
        <dbReference type="Proteomes" id="UP000319732"/>
    </source>
</evidence>
<dbReference type="PROSITE" id="PS00198">
    <property type="entry name" value="4FE4S_FER_1"/>
    <property type="match status" value="1"/>
</dbReference>
<comment type="cofactor">
    <cofactor evidence="9">
        <name>[4Fe-4S] cluster</name>
        <dbReference type="ChEBI" id="CHEBI:49883"/>
    </cofactor>
    <text evidence="9">Binds 2 [4Fe-4S] clusters per monomer.</text>
</comment>
<dbReference type="UniPathway" id="UPA00392"/>
<dbReference type="SUPFAM" id="SSF46548">
    <property type="entry name" value="alpha-helical ferredoxin"/>
    <property type="match status" value="1"/>
</dbReference>
<feature type="binding site" evidence="9">
    <location>
        <position position="253"/>
    </location>
    <ligand>
        <name>[4Fe-4S] cluster</name>
        <dbReference type="ChEBI" id="CHEBI:49883"/>
        <label>2</label>
    </ligand>
</feature>
<keyword evidence="5 9" id="KW-0671">Queuosine biosynthesis</keyword>
<feature type="compositionally biased region" description="Basic and acidic residues" evidence="10">
    <location>
        <begin position="365"/>
        <end position="374"/>
    </location>
</feature>
<keyword evidence="9" id="KW-0170">Cobalt</keyword>
<feature type="binding site" evidence="9">
    <location>
        <position position="225"/>
    </location>
    <ligand>
        <name>cob(II)alamin</name>
        <dbReference type="ChEBI" id="CHEBI:16304"/>
    </ligand>
</feature>
<comment type="cofactor">
    <cofactor evidence="9">
        <name>cob(II)alamin</name>
        <dbReference type="ChEBI" id="CHEBI:16304"/>
    </cofactor>
</comment>
<dbReference type="EMBL" id="VHSG01000019">
    <property type="protein sequence ID" value="TQV72641.1"/>
    <property type="molecule type" value="Genomic_DNA"/>
</dbReference>
<dbReference type="GO" id="GO:0051539">
    <property type="term" value="F:4 iron, 4 sulfur cluster binding"/>
    <property type="evidence" value="ECO:0007669"/>
    <property type="project" value="UniProtKB-KW"/>
</dbReference>
<keyword evidence="7 9" id="KW-0408">Iron</keyword>
<dbReference type="PROSITE" id="PS51379">
    <property type="entry name" value="4FE4S_FER_2"/>
    <property type="match status" value="1"/>
</dbReference>
<evidence type="ECO:0000256" key="2">
    <source>
        <dbReference type="ARBA" id="ARBA00022490"/>
    </source>
</evidence>
<dbReference type="PANTHER" id="PTHR30002:SF4">
    <property type="entry name" value="EPOXYQUEUOSINE REDUCTASE"/>
    <property type="match status" value="1"/>
</dbReference>
<dbReference type="EC" id="1.17.99.6" evidence="9"/>
<comment type="function">
    <text evidence="9">Catalyzes the conversion of epoxyqueuosine (oQ) to queuosine (Q), which is a hypermodified base found in the wobble positions of tRNA(Asp), tRNA(Asn), tRNA(His) and tRNA(Tyr).</text>
</comment>
<keyword evidence="3 9" id="KW-0819">tRNA processing</keyword>
<keyword evidence="13" id="KW-1185">Reference proteome</keyword>
<dbReference type="GO" id="GO:0052693">
    <property type="term" value="F:epoxyqueuosine reductase activity"/>
    <property type="evidence" value="ECO:0007669"/>
    <property type="project" value="UniProtKB-UniRule"/>
</dbReference>
<keyword evidence="8 9" id="KW-0411">Iron-sulfur</keyword>
<dbReference type="GO" id="GO:0046872">
    <property type="term" value="F:metal ion binding"/>
    <property type="evidence" value="ECO:0007669"/>
    <property type="project" value="UniProtKB-KW"/>
</dbReference>
<keyword evidence="6 9" id="KW-0560">Oxidoreductase</keyword>
<feature type="binding site" evidence="9">
    <location>
        <position position="200"/>
    </location>
    <ligand>
        <name>[4Fe-4S] cluster</name>
        <dbReference type="ChEBI" id="CHEBI:49883"/>
        <label>1</label>
    </ligand>
</feature>
<organism evidence="12 13">
    <name type="scientific">Exilibacterium tricleocarpae</name>
    <dbReference type="NCBI Taxonomy" id="2591008"/>
    <lineage>
        <taxon>Bacteria</taxon>
        <taxon>Pseudomonadati</taxon>
        <taxon>Pseudomonadota</taxon>
        <taxon>Gammaproteobacteria</taxon>
        <taxon>Cellvibrionales</taxon>
        <taxon>Cellvibrionaceae</taxon>
        <taxon>Exilibacterium</taxon>
    </lineage>
</organism>
<dbReference type="PANTHER" id="PTHR30002">
    <property type="entry name" value="EPOXYQUEUOSINE REDUCTASE"/>
    <property type="match status" value="1"/>
</dbReference>
<dbReference type="NCBIfam" id="TIGR00276">
    <property type="entry name" value="tRNA epoxyqueuosine(34) reductase QueG"/>
    <property type="match status" value="1"/>
</dbReference>
<sequence>MSKHRDDDLTELASNIKIWARELGFQQVGICDTDLSREKPRLAEWLRRGYHGTMEWLENRADMRTDPGRLHPGTLRVISARMDYLPGDTRQIEILKSPAKAYLSRYALGRDYHKLIRKRLRLLAVRIEQAAGRTLHQRPFVDSAPVLERPLAAKAGLGWVGKHTLVINRQAGSWFFLGEILTDLPLPVDDDPQENLCGDCNACLKVCPTDAFPEPYVLDARRCISYLTIENQGAIPEAFREPMGNRVFGCDDCQAICPWNKFARPTAEPDFQPRHQLDNRDLLELFNWSEATFLQRTAGSAIRRTGYAGWLRNLAVGLGNAPSDSAIIAALERRRDEVSPMVREHIDWALAQQRNPGRRRRRKVKNNDKTASRP</sequence>
<feature type="binding site" evidence="9">
    <location>
        <position position="257"/>
    </location>
    <ligand>
        <name>[4Fe-4S] cluster</name>
        <dbReference type="ChEBI" id="CHEBI:49883"/>
        <label>1</label>
    </ligand>
</feature>
<feature type="active site" description="Proton donor" evidence="9">
    <location>
        <position position="142"/>
    </location>
</feature>
<keyword evidence="9" id="KW-0846">Cobalamin</keyword>
<evidence type="ECO:0000256" key="5">
    <source>
        <dbReference type="ARBA" id="ARBA00022785"/>
    </source>
</evidence>
<evidence type="ECO:0000256" key="10">
    <source>
        <dbReference type="SAM" id="MobiDB-lite"/>
    </source>
</evidence>
<dbReference type="Pfam" id="PF08331">
    <property type="entry name" value="QueG_DUF1730"/>
    <property type="match status" value="1"/>
</dbReference>
<keyword evidence="1 9" id="KW-0004">4Fe-4S</keyword>
<feature type="binding site" evidence="9">
    <location>
        <position position="166"/>
    </location>
    <ligand>
        <name>cob(II)alamin</name>
        <dbReference type="ChEBI" id="CHEBI:16304"/>
    </ligand>
</feature>
<keyword evidence="2 9" id="KW-0963">Cytoplasm</keyword>
<dbReference type="GO" id="GO:0008616">
    <property type="term" value="P:tRNA queuosine(34) biosynthetic process"/>
    <property type="evidence" value="ECO:0007669"/>
    <property type="project" value="UniProtKB-UniRule"/>
</dbReference>